<proteinExistence type="predicted"/>
<gene>
    <name evidence="2" type="ORF">GJ744_009360</name>
</gene>
<dbReference type="EMBL" id="JAACFV010000055">
    <property type="protein sequence ID" value="KAF7508369.1"/>
    <property type="molecule type" value="Genomic_DNA"/>
</dbReference>
<feature type="compositionally biased region" description="Polar residues" evidence="1">
    <location>
        <begin position="301"/>
        <end position="311"/>
    </location>
</feature>
<organism evidence="2 3">
    <name type="scientific">Endocarpon pusillum</name>
    <dbReference type="NCBI Taxonomy" id="364733"/>
    <lineage>
        <taxon>Eukaryota</taxon>
        <taxon>Fungi</taxon>
        <taxon>Dikarya</taxon>
        <taxon>Ascomycota</taxon>
        <taxon>Pezizomycotina</taxon>
        <taxon>Eurotiomycetes</taxon>
        <taxon>Chaetothyriomycetidae</taxon>
        <taxon>Verrucariales</taxon>
        <taxon>Verrucariaceae</taxon>
        <taxon>Endocarpon</taxon>
    </lineage>
</organism>
<accession>A0A8H7AJ56</accession>
<dbReference type="AlphaFoldDB" id="A0A8H7AJ56"/>
<feature type="region of interest" description="Disordered" evidence="1">
    <location>
        <begin position="198"/>
        <end position="311"/>
    </location>
</feature>
<feature type="compositionally biased region" description="Low complexity" evidence="1">
    <location>
        <begin position="198"/>
        <end position="220"/>
    </location>
</feature>
<sequence length="332" mass="37009">MSKLSQAPSRRRLNTLMNILTAEVVDGYSASETDSTSQLYQTMTVLTLSESMTRNQLEGFSFYQHDVILQQHQMIRDRDYELDAGDAFKDHHAAIIEQQQMILLCREAELAEAQRTLQAQRQMATACTDNMMYLIQMIEERDQTIQDKDWVIASLSNEVRDLRLQRLQKDLEEDQDEEDVAGQSPISPLILPAPALSISSSPVSSLSSSSPSSSSSSPLLPRHHPTHDLSTTRATATRKRDRPAAFNGPIETPRTAEQNGRPSHRSKRARHHNGRRPDHEGSSSSLSPSEESVYPAPDASSELTAEGTASQGLAERLRRAVEQCFLPVPDGF</sequence>
<evidence type="ECO:0000256" key="1">
    <source>
        <dbReference type="SAM" id="MobiDB-lite"/>
    </source>
</evidence>
<dbReference type="Proteomes" id="UP000606974">
    <property type="component" value="Unassembled WGS sequence"/>
</dbReference>
<keyword evidence="3" id="KW-1185">Reference proteome</keyword>
<reference evidence="2" key="1">
    <citation type="submission" date="2020-02" db="EMBL/GenBank/DDBJ databases">
        <authorList>
            <person name="Palmer J.M."/>
        </authorList>
    </citation>
    <scope>NUCLEOTIDE SEQUENCE</scope>
    <source>
        <strain evidence="2">EPUS1.4</strain>
        <tissue evidence="2">Thallus</tissue>
    </source>
</reference>
<name>A0A8H7AJ56_9EURO</name>
<evidence type="ECO:0000313" key="2">
    <source>
        <dbReference type="EMBL" id="KAF7508369.1"/>
    </source>
</evidence>
<feature type="compositionally biased region" description="Low complexity" evidence="1">
    <location>
        <begin position="282"/>
        <end position="292"/>
    </location>
</feature>
<dbReference type="OrthoDB" id="10460143at2759"/>
<feature type="compositionally biased region" description="Basic residues" evidence="1">
    <location>
        <begin position="262"/>
        <end position="274"/>
    </location>
</feature>
<protein>
    <submittedName>
        <fullName evidence="2">Uncharacterized protein</fullName>
    </submittedName>
</protein>
<evidence type="ECO:0000313" key="3">
    <source>
        <dbReference type="Proteomes" id="UP000606974"/>
    </source>
</evidence>
<comment type="caution">
    <text evidence="2">The sequence shown here is derived from an EMBL/GenBank/DDBJ whole genome shotgun (WGS) entry which is preliminary data.</text>
</comment>